<evidence type="ECO:0000256" key="1">
    <source>
        <dbReference type="ARBA" id="ARBA00004429"/>
    </source>
</evidence>
<evidence type="ECO:0000256" key="2">
    <source>
        <dbReference type="ARBA" id="ARBA00022475"/>
    </source>
</evidence>
<organism evidence="11 12">
    <name type="scientific">Escherichia fergusonii (strain ATCC 35469 / DSM 13698 / CCUG 18766 / IAM 14443 / JCM 21226 / LMG 7866 / NBRC 102419 / NCTC 12128 / CDC 0568-73)</name>
    <dbReference type="NCBI Taxonomy" id="585054"/>
    <lineage>
        <taxon>Bacteria</taxon>
        <taxon>Pseudomonadati</taxon>
        <taxon>Pseudomonadota</taxon>
        <taxon>Gammaproteobacteria</taxon>
        <taxon>Enterobacterales</taxon>
        <taxon>Enterobacteriaceae</taxon>
        <taxon>Escherichia</taxon>
    </lineage>
</organism>
<dbReference type="Gene3D" id="3.40.720.10">
    <property type="entry name" value="Alkaline Phosphatase, subunit A"/>
    <property type="match status" value="1"/>
</dbReference>
<name>B7LTF6_ESCF3</name>
<feature type="domain" description="Phosphoethanolamine transferase N-terminal" evidence="10">
    <location>
        <begin position="115"/>
        <end position="225"/>
    </location>
</feature>
<evidence type="ECO:0000313" key="12">
    <source>
        <dbReference type="Proteomes" id="UP000000745"/>
    </source>
</evidence>
<evidence type="ECO:0000256" key="7">
    <source>
        <dbReference type="ARBA" id="ARBA00023136"/>
    </source>
</evidence>
<gene>
    <name evidence="11" type="primary">yhjW</name>
    <name evidence="11" type="ordered locus">EFER_3543</name>
</gene>
<keyword evidence="6 8" id="KW-1133">Transmembrane helix</keyword>
<evidence type="ECO:0000256" key="5">
    <source>
        <dbReference type="ARBA" id="ARBA00022692"/>
    </source>
</evidence>
<evidence type="ECO:0000256" key="6">
    <source>
        <dbReference type="ARBA" id="ARBA00022989"/>
    </source>
</evidence>
<reference evidence="12" key="1">
    <citation type="journal article" date="2009" name="PLoS Genet.">
        <title>Organised genome dynamics in the Escherichia coli species results in highly diverse adaptive paths.</title>
        <authorList>
            <person name="Touchon M."/>
            <person name="Hoede C."/>
            <person name="Tenaillon O."/>
            <person name="Barbe V."/>
            <person name="Baeriswyl S."/>
            <person name="Bidet P."/>
            <person name="Bingen E."/>
            <person name="Bonacorsi S."/>
            <person name="Bouchier C."/>
            <person name="Bouvet O."/>
            <person name="Calteau A."/>
            <person name="Chiapello H."/>
            <person name="Clermont O."/>
            <person name="Cruveiller S."/>
            <person name="Danchin A."/>
            <person name="Diard M."/>
            <person name="Dossat C."/>
            <person name="Karoui M.E."/>
            <person name="Frapy E."/>
            <person name="Garry L."/>
            <person name="Ghigo J.M."/>
            <person name="Gilles A.M."/>
            <person name="Johnson J."/>
            <person name="Le Bouguenec C."/>
            <person name="Lescat M."/>
            <person name="Mangenot S."/>
            <person name="Martinez-Jehanne V."/>
            <person name="Matic I."/>
            <person name="Nassif X."/>
            <person name="Oztas S."/>
            <person name="Petit M.A."/>
            <person name="Pichon C."/>
            <person name="Rouy Z."/>
            <person name="Ruf C.S."/>
            <person name="Schneider D."/>
            <person name="Tourret J."/>
            <person name="Vacherie B."/>
            <person name="Vallenet D."/>
            <person name="Medigue C."/>
            <person name="Rocha E.P.C."/>
            <person name="Denamur E."/>
        </authorList>
    </citation>
    <scope>NUCLEOTIDE SEQUENCE [LARGE SCALE GENOMIC DNA]</scope>
    <source>
        <strain evidence="12">ATCC 35469 / DSM 13698 / BCRC 15582 / CCUG 18766 / IAM 14443 / JCM 21226 / LMG 7866 / NBRC 102419 / NCTC 12128 / CDC 0568-73</strain>
    </source>
</reference>
<feature type="transmembrane region" description="Helical" evidence="8">
    <location>
        <begin position="132"/>
        <end position="154"/>
    </location>
</feature>
<dbReference type="CDD" id="cd16017">
    <property type="entry name" value="LptA"/>
    <property type="match status" value="1"/>
</dbReference>
<dbReference type="PANTHER" id="PTHR30443">
    <property type="entry name" value="INNER MEMBRANE PROTEIN"/>
    <property type="match status" value="1"/>
</dbReference>
<evidence type="ECO:0000259" key="10">
    <source>
        <dbReference type="Pfam" id="PF08019"/>
    </source>
</evidence>
<keyword evidence="4" id="KW-0808">Transferase</keyword>
<dbReference type="InterPro" id="IPR017850">
    <property type="entry name" value="Alkaline_phosphatase_core_sf"/>
</dbReference>
<keyword evidence="3" id="KW-0997">Cell inner membrane</keyword>
<dbReference type="InterPro" id="IPR000917">
    <property type="entry name" value="Sulfatase_N"/>
</dbReference>
<feature type="transmembrane region" description="Helical" evidence="8">
    <location>
        <begin position="174"/>
        <end position="194"/>
    </location>
</feature>
<comment type="subcellular location">
    <subcellularLocation>
        <location evidence="1">Cell inner membrane</location>
        <topology evidence="1">Multi-pass membrane protein</topology>
    </subcellularLocation>
</comment>
<dbReference type="Pfam" id="PF00884">
    <property type="entry name" value="Sulfatase"/>
    <property type="match status" value="1"/>
</dbReference>
<dbReference type="KEGG" id="efe:EFER_3543"/>
<evidence type="ECO:0000256" key="3">
    <source>
        <dbReference type="ARBA" id="ARBA00022519"/>
    </source>
</evidence>
<dbReference type="InterPro" id="IPR058130">
    <property type="entry name" value="PEA_transf_C"/>
</dbReference>
<dbReference type="GO" id="GO:0005886">
    <property type="term" value="C:plasma membrane"/>
    <property type="evidence" value="ECO:0007669"/>
    <property type="project" value="UniProtKB-SubCell"/>
</dbReference>
<dbReference type="PANTHER" id="PTHR30443:SF3">
    <property type="entry name" value="KDO(2)-LIPID A PHOSPHOETHANOLAMINE 7''-TRANSFERASE"/>
    <property type="match status" value="1"/>
</dbReference>
<keyword evidence="7 8" id="KW-0472">Membrane</keyword>
<dbReference type="GO" id="GO:0043838">
    <property type="term" value="F:phosphatidylethanolamine:Kdo2-lipid A phosphoethanolamine transferase activity"/>
    <property type="evidence" value="ECO:0007669"/>
    <property type="project" value="TreeGrafter"/>
</dbReference>
<dbReference type="AlphaFoldDB" id="B7LTF6"/>
<proteinExistence type="predicted"/>
<dbReference type="EMBL" id="CU928158">
    <property type="protein sequence ID" value="CAQ91015.1"/>
    <property type="molecule type" value="Genomic_DNA"/>
</dbReference>
<dbReference type="Pfam" id="PF08019">
    <property type="entry name" value="EptA_B_N"/>
    <property type="match status" value="1"/>
</dbReference>
<feature type="domain" description="Sulfatase N-terminal" evidence="9">
    <location>
        <begin position="304"/>
        <end position="593"/>
    </location>
</feature>
<dbReference type="InterPro" id="IPR012549">
    <property type="entry name" value="EptA-like_N"/>
</dbReference>
<dbReference type="Proteomes" id="UP000000745">
    <property type="component" value="Chromosome"/>
</dbReference>
<dbReference type="NCBIfam" id="NF008593">
    <property type="entry name" value="PRK11560.1"/>
    <property type="match status" value="1"/>
</dbReference>
<evidence type="ECO:0000256" key="8">
    <source>
        <dbReference type="SAM" id="Phobius"/>
    </source>
</evidence>
<dbReference type="GO" id="GO:0009244">
    <property type="term" value="P:lipopolysaccharide core region biosynthetic process"/>
    <property type="evidence" value="ECO:0007669"/>
    <property type="project" value="TreeGrafter"/>
</dbReference>
<keyword evidence="5 8" id="KW-0812">Transmembrane</keyword>
<keyword evidence="12" id="KW-1185">Reference proteome</keyword>
<keyword evidence="2" id="KW-1003">Cell membrane</keyword>
<dbReference type="GO" id="GO:0009245">
    <property type="term" value="P:lipid A biosynthetic process"/>
    <property type="evidence" value="ECO:0007669"/>
    <property type="project" value="TreeGrafter"/>
</dbReference>
<feature type="transmembrane region" description="Helical" evidence="8">
    <location>
        <begin position="215"/>
        <end position="233"/>
    </location>
</feature>
<evidence type="ECO:0000259" key="9">
    <source>
        <dbReference type="Pfam" id="PF00884"/>
    </source>
</evidence>
<accession>B7LTF6</accession>
<sequence length="618" mass="71248">MCFRHTLSRHFFFNLWSTSLRCGFHYYRQPPRISPARSHRSSRRDFSPVFPGFVCMRYIKTITQQKLSFLLAVYIGLFMNCAVYFRRFDGYAHNFTFLNGVSAVIELAGTVLATFFFLRLISLFGRTAWKVLASLLVLISAGASYYMTFMNVMIGYGIVASVMTTDIDLSKEVVGWTLIAWVVLVSIIPLLFIWMNRSQDTFWRQLCTPKTRWRSALTVLLAGLLVWGPIRLMDIAQKRADRMAGVDMPSYGGVLANSYLPSNWLSALGLYAWAQVDESSDNRSLMNPAKKFTYTPTQNLDDTYVVFIIGETTRWDHMGMLGYERDTTPKLAKEKNLVMYRGYSCDTATKLSLRCMFVREGGTEDNPQRTLKEQNVFAVLKQLGFSSDLYAMQSEMWFYSNTMADNIAYREQIAAEPRNRGKAVDDMLLVNEIERSLEKKPEGKHLIVLHTKGSHYNYTQRYPREFAQWQPECYAIDRKCPRAPMINSYDNSITYVDHFIDTVIDKFRDKKAIIFYAADHGESINEREHLHGTPREYAPPEQFRVPMMVWMSDKYLENPANAQAFAQLKKEADIKVPRRHVELYDTILGCLGYTSPDGGINENNNWCRIPQAKKAEAN</sequence>
<dbReference type="HOGENOM" id="CLU_018534_1_1_6"/>
<evidence type="ECO:0000313" key="11">
    <source>
        <dbReference type="EMBL" id="CAQ91015.1"/>
    </source>
</evidence>
<feature type="transmembrane region" description="Helical" evidence="8">
    <location>
        <begin position="97"/>
        <end position="120"/>
    </location>
</feature>
<protein>
    <submittedName>
        <fullName evidence="11">Inner membrane protein YhjW</fullName>
    </submittedName>
</protein>
<feature type="transmembrane region" description="Helical" evidence="8">
    <location>
        <begin position="67"/>
        <end position="85"/>
    </location>
</feature>
<dbReference type="InterPro" id="IPR040423">
    <property type="entry name" value="PEA_transferase"/>
</dbReference>
<evidence type="ECO:0000256" key="4">
    <source>
        <dbReference type="ARBA" id="ARBA00022679"/>
    </source>
</evidence>
<dbReference type="SUPFAM" id="SSF53649">
    <property type="entry name" value="Alkaline phosphatase-like"/>
    <property type="match status" value="1"/>
</dbReference>